<feature type="transmembrane region" description="Helical" evidence="8">
    <location>
        <begin position="82"/>
        <end position="98"/>
    </location>
</feature>
<dbReference type="STRING" id="1286171.EAL2_c21620"/>
<dbReference type="PANTHER" id="PTHR20855:SF3">
    <property type="entry name" value="LD03007P"/>
    <property type="match status" value="1"/>
</dbReference>
<feature type="binding site" evidence="7">
    <location>
        <position position="188"/>
    </location>
    <ligand>
        <name>Zn(2+)</name>
        <dbReference type="ChEBI" id="CHEBI:29105"/>
    </ligand>
</feature>
<keyword evidence="5 8" id="KW-1133">Transmembrane helix</keyword>
<gene>
    <name evidence="9" type="primary">yqfA</name>
    <name evidence="9" type="ORF">EAL2_c21620</name>
</gene>
<dbReference type="PANTHER" id="PTHR20855">
    <property type="entry name" value="ADIPOR/PROGESTIN RECEPTOR-RELATED"/>
    <property type="match status" value="1"/>
</dbReference>
<dbReference type="GO" id="GO:0140911">
    <property type="term" value="F:pore-forming activity"/>
    <property type="evidence" value="ECO:0007669"/>
    <property type="project" value="InterPro"/>
</dbReference>
<feature type="transmembrane region" description="Helical" evidence="8">
    <location>
        <begin position="41"/>
        <end position="62"/>
    </location>
</feature>
<sequence>MDYSKREEIANSITHGIGVLFSIVALTILLIYSIWQKSAVSIVAFSIYGLCSILLYLSSTLYHSFQKEKLKRLFRLFDHSSIYLFIAGTYTPVALLALEGAWRIGILTSVWVIAILGIVFKICTYNKLDRLKMVSVAMYVAMGWIVVIAVKPMLQTVPLGFFLWLLAGGLVYTLGTIFYSAKKIPYSHAIWHFFVLAGSALHFIGLFIYLV</sequence>
<dbReference type="RefSeq" id="WP_025436365.1">
    <property type="nucleotide sequence ID" value="NZ_CP007452.1"/>
</dbReference>
<evidence type="ECO:0000256" key="4">
    <source>
        <dbReference type="ARBA" id="ARBA00022692"/>
    </source>
</evidence>
<protein>
    <submittedName>
        <fullName evidence="9">YqfA</fullName>
    </submittedName>
</protein>
<organism evidence="9 10">
    <name type="scientific">Peptoclostridium acidaminophilum DSM 3953</name>
    <dbReference type="NCBI Taxonomy" id="1286171"/>
    <lineage>
        <taxon>Bacteria</taxon>
        <taxon>Bacillati</taxon>
        <taxon>Bacillota</taxon>
        <taxon>Clostridia</taxon>
        <taxon>Peptostreptococcales</taxon>
        <taxon>Peptoclostridiaceae</taxon>
        <taxon>Peptoclostridium</taxon>
    </lineage>
</organism>
<evidence type="ECO:0000313" key="9">
    <source>
        <dbReference type="EMBL" id="AHM57443.1"/>
    </source>
</evidence>
<accession>W8THX3</accession>
<dbReference type="HOGENOM" id="CLU_051078_1_0_9"/>
<keyword evidence="7" id="KW-0862">Zinc</keyword>
<proteinExistence type="inferred from homology"/>
<evidence type="ECO:0000256" key="7">
    <source>
        <dbReference type="PIRSR" id="PIRSR604254-1"/>
    </source>
</evidence>
<feature type="transmembrane region" description="Helical" evidence="8">
    <location>
        <begin position="136"/>
        <end position="154"/>
    </location>
</feature>
<feature type="transmembrane region" description="Helical" evidence="8">
    <location>
        <begin position="191"/>
        <end position="210"/>
    </location>
</feature>
<evidence type="ECO:0000256" key="2">
    <source>
        <dbReference type="ARBA" id="ARBA00008488"/>
    </source>
</evidence>
<dbReference type="Pfam" id="PF03006">
    <property type="entry name" value="HlyIII"/>
    <property type="match status" value="1"/>
</dbReference>
<dbReference type="InterPro" id="IPR004254">
    <property type="entry name" value="AdipoR/HlyIII-related"/>
</dbReference>
<feature type="transmembrane region" description="Helical" evidence="8">
    <location>
        <begin position="104"/>
        <end position="124"/>
    </location>
</feature>
<dbReference type="OrthoDB" id="9813689at2"/>
<evidence type="ECO:0000256" key="6">
    <source>
        <dbReference type="ARBA" id="ARBA00023136"/>
    </source>
</evidence>
<evidence type="ECO:0000256" key="1">
    <source>
        <dbReference type="ARBA" id="ARBA00004651"/>
    </source>
</evidence>
<dbReference type="GO" id="GO:0046872">
    <property type="term" value="F:metal ion binding"/>
    <property type="evidence" value="ECO:0007669"/>
    <property type="project" value="UniProtKB-KW"/>
</dbReference>
<evidence type="ECO:0000256" key="5">
    <source>
        <dbReference type="ARBA" id="ARBA00022989"/>
    </source>
</evidence>
<dbReference type="eggNOG" id="COG1272">
    <property type="taxonomic scope" value="Bacteria"/>
</dbReference>
<dbReference type="AlphaFoldDB" id="W8THX3"/>
<comment type="similarity">
    <text evidence="2">Belongs to the UPF0073 (Hly-III) family.</text>
</comment>
<evidence type="ECO:0000313" key="10">
    <source>
        <dbReference type="Proteomes" id="UP000019591"/>
    </source>
</evidence>
<reference evidence="9 10" key="1">
    <citation type="journal article" date="2014" name="Genome Announc.">
        <title>Complete Genome Sequence of Amino Acid-Utilizing Eubacterium acidaminophilum al-2 (DSM 3953).</title>
        <authorList>
            <person name="Poehlein A."/>
            <person name="Andreesen J.R."/>
            <person name="Daniel R."/>
        </authorList>
    </citation>
    <scope>NUCLEOTIDE SEQUENCE [LARGE SCALE GENOMIC DNA]</scope>
    <source>
        <strain evidence="9 10">DSM 3953</strain>
    </source>
</reference>
<dbReference type="EMBL" id="CP007452">
    <property type="protein sequence ID" value="AHM57443.1"/>
    <property type="molecule type" value="Genomic_DNA"/>
</dbReference>
<dbReference type="KEGG" id="eac:EAL2_c21620"/>
<keyword evidence="6 8" id="KW-0472">Membrane</keyword>
<dbReference type="NCBIfam" id="TIGR01065">
    <property type="entry name" value="hlyIII"/>
    <property type="match status" value="1"/>
</dbReference>
<keyword evidence="3" id="KW-1003">Cell membrane</keyword>
<feature type="binding site" evidence="7">
    <location>
        <position position="192"/>
    </location>
    <ligand>
        <name>Zn(2+)</name>
        <dbReference type="ChEBI" id="CHEBI:29105"/>
    </ligand>
</feature>
<name>W8THX3_PEPAC</name>
<dbReference type="InterPro" id="IPR005744">
    <property type="entry name" value="Hy-lIII"/>
</dbReference>
<dbReference type="PATRIC" id="fig|1286171.3.peg.2111"/>
<feature type="transmembrane region" description="Helical" evidence="8">
    <location>
        <begin position="160"/>
        <end position="179"/>
    </location>
</feature>
<comment type="subcellular location">
    <subcellularLocation>
        <location evidence="1">Cell membrane</location>
        <topology evidence="1">Multi-pass membrane protein</topology>
    </subcellularLocation>
</comment>
<feature type="binding site" evidence="7">
    <location>
        <position position="63"/>
    </location>
    <ligand>
        <name>Zn(2+)</name>
        <dbReference type="ChEBI" id="CHEBI:29105"/>
    </ligand>
</feature>
<keyword evidence="4 8" id="KW-0812">Transmembrane</keyword>
<dbReference type="GO" id="GO:0005886">
    <property type="term" value="C:plasma membrane"/>
    <property type="evidence" value="ECO:0007669"/>
    <property type="project" value="UniProtKB-SubCell"/>
</dbReference>
<keyword evidence="10" id="KW-1185">Reference proteome</keyword>
<keyword evidence="7" id="KW-0479">Metal-binding</keyword>
<feature type="transmembrane region" description="Helical" evidence="8">
    <location>
        <begin position="12"/>
        <end position="35"/>
    </location>
</feature>
<evidence type="ECO:0000256" key="8">
    <source>
        <dbReference type="SAM" id="Phobius"/>
    </source>
</evidence>
<dbReference type="Proteomes" id="UP000019591">
    <property type="component" value="Chromosome"/>
</dbReference>
<evidence type="ECO:0000256" key="3">
    <source>
        <dbReference type="ARBA" id="ARBA00022475"/>
    </source>
</evidence>